<dbReference type="Proteomes" id="UP000189705">
    <property type="component" value="Unplaced"/>
</dbReference>
<evidence type="ECO:0000313" key="7">
    <source>
        <dbReference type="RefSeq" id="XP_014372834.1"/>
    </source>
</evidence>
<sequence>MLSAITNLLLGCWVAKESGVFRELPAPKISISVNPSKVITLGGNATIRCECQCARKKLILCKNDIPLRELWFMNKNEFNIGNADLGDGGDYSCQYWPKTKQGTLVKSEHLKIFVADPRYPIPSINLSPKRKLTIGENVTIQCLGGSQDVEFFLYKDGNMTLLQPMASAGNMTELFIRSVQQADGGRYQCFYQKKSEPFVCSYHSYPMQLVVIDYTNGNIFRLTLSVLILLFLVLIIAEAVYSW</sequence>
<feature type="domain" description="Ig-like" evidence="5">
    <location>
        <begin position="27"/>
        <end position="94"/>
    </location>
</feature>
<dbReference type="InterPro" id="IPR050412">
    <property type="entry name" value="Ig-like_Receptors_ImmuneReg"/>
</dbReference>
<dbReference type="FunFam" id="2.60.40.10:FF:000049">
    <property type="entry name" value="Leukocyte immunoglobulin-like receptor subfamily B member 1"/>
    <property type="match status" value="1"/>
</dbReference>
<dbReference type="InterPro" id="IPR003598">
    <property type="entry name" value="Ig_sub2"/>
</dbReference>
<dbReference type="OrthoDB" id="9544052at2759"/>
<dbReference type="PROSITE" id="PS50835">
    <property type="entry name" value="IG_LIKE"/>
    <property type="match status" value="2"/>
</dbReference>
<accession>A0A1U8D599</accession>
<dbReference type="InterPro" id="IPR003599">
    <property type="entry name" value="Ig_sub"/>
</dbReference>
<evidence type="ECO:0000256" key="1">
    <source>
        <dbReference type="ARBA" id="ARBA00022729"/>
    </source>
</evidence>
<evidence type="ECO:0000256" key="4">
    <source>
        <dbReference type="SAM" id="Phobius"/>
    </source>
</evidence>
<keyword evidence="2" id="KW-1015">Disulfide bond</keyword>
<feature type="domain" description="Ig-like" evidence="5">
    <location>
        <begin position="122"/>
        <end position="189"/>
    </location>
</feature>
<gene>
    <name evidence="7" type="primary">LOC102381598</name>
</gene>
<dbReference type="InterPro" id="IPR007110">
    <property type="entry name" value="Ig-like_dom"/>
</dbReference>
<dbReference type="GO" id="GO:0002764">
    <property type="term" value="P:immune response-regulating signaling pathway"/>
    <property type="evidence" value="ECO:0007669"/>
    <property type="project" value="TreeGrafter"/>
</dbReference>
<dbReference type="InParanoid" id="A0A1U8D599"/>
<evidence type="ECO:0000259" key="5">
    <source>
        <dbReference type="PROSITE" id="PS50835"/>
    </source>
</evidence>
<keyword evidence="4" id="KW-0472">Membrane</keyword>
<dbReference type="SUPFAM" id="SSF48726">
    <property type="entry name" value="Immunoglobulin"/>
    <property type="match status" value="2"/>
</dbReference>
<proteinExistence type="predicted"/>
<name>A0A1U8D599_ALLSI</name>
<feature type="transmembrane region" description="Helical" evidence="4">
    <location>
        <begin position="219"/>
        <end position="241"/>
    </location>
</feature>
<dbReference type="PANTHER" id="PTHR11738:SF186">
    <property type="entry name" value="OSTEOCLAST-ASSOCIATED IMMUNOGLOBULIN-LIKE RECEPTOR"/>
    <property type="match status" value="1"/>
</dbReference>
<dbReference type="Gene3D" id="2.60.40.10">
    <property type="entry name" value="Immunoglobulins"/>
    <property type="match status" value="2"/>
</dbReference>
<keyword evidence="3" id="KW-0393">Immunoglobulin domain</keyword>
<dbReference type="AlphaFoldDB" id="A0A1U8D599"/>
<keyword evidence="4" id="KW-1133">Transmembrane helix</keyword>
<organism evidence="6 7">
    <name type="scientific">Alligator sinensis</name>
    <name type="common">Chinese alligator</name>
    <dbReference type="NCBI Taxonomy" id="38654"/>
    <lineage>
        <taxon>Eukaryota</taxon>
        <taxon>Metazoa</taxon>
        <taxon>Chordata</taxon>
        <taxon>Craniata</taxon>
        <taxon>Vertebrata</taxon>
        <taxon>Euteleostomi</taxon>
        <taxon>Archelosauria</taxon>
        <taxon>Archosauria</taxon>
        <taxon>Crocodylia</taxon>
        <taxon>Alligatoridae</taxon>
        <taxon>Alligatorinae</taxon>
        <taxon>Alligator</taxon>
    </lineage>
</organism>
<keyword evidence="4" id="KW-0812">Transmembrane</keyword>
<dbReference type="PANTHER" id="PTHR11738">
    <property type="entry name" value="MHC CLASS I NK CELL RECEPTOR"/>
    <property type="match status" value="1"/>
</dbReference>
<keyword evidence="6" id="KW-1185">Reference proteome</keyword>
<keyword evidence="1" id="KW-0732">Signal</keyword>
<evidence type="ECO:0000256" key="3">
    <source>
        <dbReference type="ARBA" id="ARBA00023319"/>
    </source>
</evidence>
<dbReference type="InterPro" id="IPR036179">
    <property type="entry name" value="Ig-like_dom_sf"/>
</dbReference>
<evidence type="ECO:0000256" key="2">
    <source>
        <dbReference type="ARBA" id="ARBA00023157"/>
    </source>
</evidence>
<dbReference type="GeneID" id="102381598"/>
<dbReference type="Pfam" id="PF13927">
    <property type="entry name" value="Ig_3"/>
    <property type="match status" value="1"/>
</dbReference>
<dbReference type="SMART" id="SM00409">
    <property type="entry name" value="IG"/>
    <property type="match status" value="2"/>
</dbReference>
<protein>
    <submittedName>
        <fullName evidence="7">Leukocyte immunoglobulin-like receptor subfamily A member 2 isoform X1</fullName>
    </submittedName>
</protein>
<dbReference type="RefSeq" id="XP_014372834.1">
    <property type="nucleotide sequence ID" value="XM_014517348.2"/>
</dbReference>
<reference evidence="7" key="1">
    <citation type="submission" date="2025-08" db="UniProtKB">
        <authorList>
            <consortium name="RefSeq"/>
        </authorList>
    </citation>
    <scope>IDENTIFICATION</scope>
</reference>
<dbReference type="InterPro" id="IPR013783">
    <property type="entry name" value="Ig-like_fold"/>
</dbReference>
<dbReference type="SMART" id="SM00408">
    <property type="entry name" value="IGc2"/>
    <property type="match status" value="1"/>
</dbReference>
<dbReference type="KEGG" id="asn:102381598"/>
<evidence type="ECO:0000313" key="6">
    <source>
        <dbReference type="Proteomes" id="UP000189705"/>
    </source>
</evidence>